<reference evidence="1 2" key="1">
    <citation type="journal article" date="2021" name="Nat. Commun.">
        <title>Genetic determinants of endophytism in the Arabidopsis root mycobiome.</title>
        <authorList>
            <person name="Mesny F."/>
            <person name="Miyauchi S."/>
            <person name="Thiergart T."/>
            <person name="Pickel B."/>
            <person name="Atanasova L."/>
            <person name="Karlsson M."/>
            <person name="Huettel B."/>
            <person name="Barry K.W."/>
            <person name="Haridas S."/>
            <person name="Chen C."/>
            <person name="Bauer D."/>
            <person name="Andreopoulos W."/>
            <person name="Pangilinan J."/>
            <person name="LaButti K."/>
            <person name="Riley R."/>
            <person name="Lipzen A."/>
            <person name="Clum A."/>
            <person name="Drula E."/>
            <person name="Henrissat B."/>
            <person name="Kohler A."/>
            <person name="Grigoriev I.V."/>
            <person name="Martin F.M."/>
            <person name="Hacquard S."/>
        </authorList>
    </citation>
    <scope>NUCLEOTIDE SEQUENCE [LARGE SCALE GENOMIC DNA]</scope>
    <source>
        <strain evidence="1 2">MPI-CAGE-CH-0241</strain>
    </source>
</reference>
<evidence type="ECO:0000313" key="2">
    <source>
        <dbReference type="Proteomes" id="UP000777438"/>
    </source>
</evidence>
<dbReference type="Proteomes" id="UP000777438">
    <property type="component" value="Unassembled WGS sequence"/>
</dbReference>
<gene>
    <name evidence="1" type="ORF">B0T10DRAFT_3987</name>
</gene>
<accession>A0A9P9AX13</accession>
<name>A0A9P9AX13_9HYPO</name>
<dbReference type="AlphaFoldDB" id="A0A9P9AX13"/>
<dbReference type="EMBL" id="JAGPYM010000001">
    <property type="protein sequence ID" value="KAH6899733.1"/>
    <property type="molecule type" value="Genomic_DNA"/>
</dbReference>
<evidence type="ECO:0000313" key="1">
    <source>
        <dbReference type="EMBL" id="KAH6899733.1"/>
    </source>
</evidence>
<sequence>MAGRELVDAPPLVRVPSSSSGRTISLLFSFVFKPGPTFQRTRQWSKEKERQAPIGPVLVRSPPAHGSHQSCVHSSTTRCHTFFFFFLLFVLHVFASRQSPSSMPDHPRAREKTADPTARSGAKWWCAAMLLQVITLQPLSNSQVEVAKEDNEKGNSRLHCR</sequence>
<keyword evidence="2" id="KW-1185">Reference proteome</keyword>
<protein>
    <submittedName>
        <fullName evidence="1">Uncharacterized protein</fullName>
    </submittedName>
</protein>
<comment type="caution">
    <text evidence="1">The sequence shown here is derived from an EMBL/GenBank/DDBJ whole genome shotgun (WGS) entry which is preliminary data.</text>
</comment>
<organism evidence="1 2">
    <name type="scientific">Thelonectria olida</name>
    <dbReference type="NCBI Taxonomy" id="1576542"/>
    <lineage>
        <taxon>Eukaryota</taxon>
        <taxon>Fungi</taxon>
        <taxon>Dikarya</taxon>
        <taxon>Ascomycota</taxon>
        <taxon>Pezizomycotina</taxon>
        <taxon>Sordariomycetes</taxon>
        <taxon>Hypocreomycetidae</taxon>
        <taxon>Hypocreales</taxon>
        <taxon>Nectriaceae</taxon>
        <taxon>Thelonectria</taxon>
    </lineage>
</organism>
<proteinExistence type="predicted"/>